<proteinExistence type="predicted"/>
<protein>
    <submittedName>
        <fullName evidence="1">Uncharacterized protein</fullName>
    </submittedName>
</protein>
<dbReference type="EMBL" id="BAABHS010000047">
    <property type="protein sequence ID" value="GAA4992366.1"/>
    <property type="molecule type" value="Genomic_DNA"/>
</dbReference>
<organism evidence="1 2">
    <name type="scientific">Yinghuangia aomiensis</name>
    <dbReference type="NCBI Taxonomy" id="676205"/>
    <lineage>
        <taxon>Bacteria</taxon>
        <taxon>Bacillati</taxon>
        <taxon>Actinomycetota</taxon>
        <taxon>Actinomycetes</taxon>
        <taxon>Kitasatosporales</taxon>
        <taxon>Streptomycetaceae</taxon>
        <taxon>Yinghuangia</taxon>
    </lineage>
</organism>
<gene>
    <name evidence="1" type="ORF">GCM10023205_76060</name>
</gene>
<sequence length="352" mass="37516">MAYFVHVDCVPPPGTAPLDPLQRAGAAHIFGRLLELLDAVEAADGSVMEVASSKVGVHPDGAVLLLLLDAPTLELAESATRTAIEEVLDAAEEFTGWSVASCEVRLHDELTRQSLAAADGPDAPPSDLQERARRLRGHTVVDDADDVDEDAEAAAQATALRALAGRLTHGLDAFGYIRPDDADAREAAELAAGAVVYAISVLTDELFADLVELAQDDRSVADSDAELLALGLLPPAFAAQYQPAFVRRFILATAAMAQRLTSPSPSGPGSTAEELALRLLLSEAVAVLEMYDLYDDATEAPLAAFKDTVFDDYDHERLYDAGLDNAAEDVMAWFQPFQVDAPVHPYVLDHGD</sequence>
<reference evidence="2" key="1">
    <citation type="journal article" date="2019" name="Int. J. Syst. Evol. Microbiol.">
        <title>The Global Catalogue of Microorganisms (GCM) 10K type strain sequencing project: providing services to taxonomists for standard genome sequencing and annotation.</title>
        <authorList>
            <consortium name="The Broad Institute Genomics Platform"/>
            <consortium name="The Broad Institute Genome Sequencing Center for Infectious Disease"/>
            <person name="Wu L."/>
            <person name="Ma J."/>
        </authorList>
    </citation>
    <scope>NUCLEOTIDE SEQUENCE [LARGE SCALE GENOMIC DNA]</scope>
    <source>
        <strain evidence="2">JCM 17986</strain>
    </source>
</reference>
<comment type="caution">
    <text evidence="1">The sequence shown here is derived from an EMBL/GenBank/DDBJ whole genome shotgun (WGS) entry which is preliminary data.</text>
</comment>
<name>A0ABP9I9R8_9ACTN</name>
<evidence type="ECO:0000313" key="2">
    <source>
        <dbReference type="Proteomes" id="UP001500466"/>
    </source>
</evidence>
<dbReference type="Proteomes" id="UP001500466">
    <property type="component" value="Unassembled WGS sequence"/>
</dbReference>
<dbReference type="RefSeq" id="WP_345680429.1">
    <property type="nucleotide sequence ID" value="NZ_BAABHS010000047.1"/>
</dbReference>
<accession>A0ABP9I9R8</accession>
<keyword evidence="2" id="KW-1185">Reference proteome</keyword>
<evidence type="ECO:0000313" key="1">
    <source>
        <dbReference type="EMBL" id="GAA4992366.1"/>
    </source>
</evidence>